<gene>
    <name evidence="4" type="primary">ydnaB</name>
    <name evidence="4" type="ordered locus">MMOB1850</name>
</gene>
<keyword evidence="5" id="KW-1185">Reference proteome</keyword>
<evidence type="ECO:0000256" key="1">
    <source>
        <dbReference type="ARBA" id="ARBA00093462"/>
    </source>
</evidence>
<accession>Q6KIA5</accession>
<feature type="domain" description="DnaB/C C-terminal" evidence="2">
    <location>
        <begin position="230"/>
        <end position="289"/>
    </location>
</feature>
<dbReference type="KEGG" id="mmo:MMOB1850"/>
<proteinExistence type="inferred from homology"/>
<comment type="similarity">
    <text evidence="1">Belongs to the DnaB/DnaD family.</text>
</comment>
<dbReference type="STRING" id="267748.MMOB1850"/>
<name>Q6KIA5_MYCM1</name>
<organism evidence="4 5">
    <name type="scientific">Mycoplasma mobile (strain ATCC 43663 / 163K / NCTC 11711)</name>
    <name type="common">Mesomycoplasma mobile</name>
    <dbReference type="NCBI Taxonomy" id="267748"/>
    <lineage>
        <taxon>Bacteria</taxon>
        <taxon>Bacillati</taxon>
        <taxon>Mycoplasmatota</taxon>
        <taxon>Mycoplasmoidales</taxon>
        <taxon>Metamycoplasmataceae</taxon>
        <taxon>Mesomycoplasma</taxon>
    </lineage>
</organism>
<dbReference type="RefSeq" id="WP_011264705.1">
    <property type="nucleotide sequence ID" value="NC_006908.1"/>
</dbReference>
<dbReference type="Pfam" id="PF07261">
    <property type="entry name" value="DnaB_2"/>
    <property type="match status" value="1"/>
</dbReference>
<sequence length="351" mass="41684">MTNLFIEKNFEISDSDYKIIRKLYQPIIGIKAIALLSNFYDQVENKKTTDLIEVENFYKILNIDFEEFLDLRKKLESFCLIKTFEKKQDKSTHLISLIKPLYEFQFDKNVIYKKSLIKAIGLDLYKKMINLEVENNEDNIKEYFDISETYINYIGSDFFLQNQKNDFFFENSKTIHFEGPSVEDSKNLLENEFIHTNEIPIVKAKNILEAINEYSTTQFIKYIWNNSATIEMTLWISEANKNGFSDDVLNLVINSCVDIIGYFNFQYIKTVANNLLKQNKISYQNVLKHFSSIKKLQKKSKEDFLNSVQVKNNFLKNTQKEYTIFDFQNNDDISFEDLFKYKKWEVEDSND</sequence>
<evidence type="ECO:0000313" key="4">
    <source>
        <dbReference type="EMBL" id="AAT27671.1"/>
    </source>
</evidence>
<dbReference type="InterPro" id="IPR058660">
    <property type="entry name" value="WHD_DnaB"/>
</dbReference>
<evidence type="ECO:0000313" key="5">
    <source>
        <dbReference type="Proteomes" id="UP000009072"/>
    </source>
</evidence>
<reference evidence="4 5" key="1">
    <citation type="journal article" date="2004" name="Genome Res.">
        <title>The complete genome and proteome of Mycoplasma mobile.</title>
        <authorList>
            <person name="Jaffe J.D."/>
            <person name="Stange-Thomann N."/>
            <person name="Smith C."/>
            <person name="DeCaprio D."/>
            <person name="Fisher S."/>
            <person name="Butler J."/>
            <person name="Calvo S."/>
            <person name="Elkins T."/>
            <person name="FitzGerald M.G."/>
            <person name="Hafez N."/>
            <person name="Kodira C.D."/>
            <person name="Major J."/>
            <person name="Wang S."/>
            <person name="Wilkinson J."/>
            <person name="Nicol R."/>
            <person name="Nusbaum C."/>
            <person name="Birren B."/>
            <person name="Berg H.C."/>
            <person name="Church G.M."/>
        </authorList>
    </citation>
    <scope>NUCLEOTIDE SEQUENCE [LARGE SCALE GENOMIC DNA]</scope>
    <source>
        <strain evidence="5">ATCC 43663 / 163K / NCTC 11711</strain>
    </source>
</reference>
<dbReference type="OrthoDB" id="395744at2"/>
<feature type="domain" description="Replicative helicase loading/DNA remodeling protein DnaB N-terminal winged helix" evidence="3">
    <location>
        <begin position="15"/>
        <end position="145"/>
    </location>
</feature>
<dbReference type="HOGENOM" id="CLU_810915_0_0_14"/>
<dbReference type="AlphaFoldDB" id="Q6KIA5"/>
<protein>
    <submittedName>
        <fullName evidence="4">Putative dnaB-like protein</fullName>
    </submittedName>
</protein>
<dbReference type="Pfam" id="PF25888">
    <property type="entry name" value="WHD_DnaB"/>
    <property type="match status" value="1"/>
</dbReference>
<evidence type="ECO:0000259" key="3">
    <source>
        <dbReference type="Pfam" id="PF25888"/>
    </source>
</evidence>
<dbReference type="EMBL" id="AE017308">
    <property type="protein sequence ID" value="AAT27671.1"/>
    <property type="molecule type" value="Genomic_DNA"/>
</dbReference>
<dbReference type="InterPro" id="IPR006343">
    <property type="entry name" value="DnaB/C_C"/>
</dbReference>
<evidence type="ECO:0000259" key="2">
    <source>
        <dbReference type="Pfam" id="PF07261"/>
    </source>
</evidence>
<dbReference type="Proteomes" id="UP000009072">
    <property type="component" value="Chromosome"/>
</dbReference>